<dbReference type="SMART" id="SM00316">
    <property type="entry name" value="S1"/>
    <property type="match status" value="4"/>
</dbReference>
<dbReference type="InterPro" id="IPR050437">
    <property type="entry name" value="Ribos_protein_bS1-like"/>
</dbReference>
<organism evidence="6 7">
    <name type="scientific">Asaccharospora irregularis DSM 2635</name>
    <dbReference type="NCBI Taxonomy" id="1121321"/>
    <lineage>
        <taxon>Bacteria</taxon>
        <taxon>Bacillati</taxon>
        <taxon>Bacillota</taxon>
        <taxon>Clostridia</taxon>
        <taxon>Peptostreptococcales</taxon>
        <taxon>Peptostreptococcaceae</taxon>
        <taxon>Asaccharospora</taxon>
    </lineage>
</organism>
<dbReference type="GO" id="GO:0006412">
    <property type="term" value="P:translation"/>
    <property type="evidence" value="ECO:0007669"/>
    <property type="project" value="TreeGrafter"/>
</dbReference>
<sequence>MTNNLSMQELLDQEEQALSKIKVGEIITGKVIKITSDEVILGLDYGFDGSISIDELNIEKGKYADEVYKIGDEITGVITKVYQKDGVIKLSKLAADKANDFVEIEKAFEEHRIITVNVERSIEKGLFANYKTHTFFIPISHIDTKFVKNTNEYIGRNLEVYIIELNQSKNKFVASHRDVLQERLDKEREERRARIKAEKEAERARIKADREAERARIKAEKEELFDSLEVGQKREGKVTKIMTYGAFVDIGGLEGLAHINNLSWKRVESVEDVLQEGQDVEVYVLDVDRETRRIALALKDINNDPWNLISKELEEGDIITGKVVRIIEKGAFVEIREGVDAYLPISELSDDRVVKVTNVVNVDDEIKVKVLNFKPKDKRMLVSIKEANREPEEDISEYMEVEESLGTLGDLLKDKFKDLEL</sequence>
<evidence type="ECO:0000256" key="3">
    <source>
        <dbReference type="ARBA" id="ARBA00023274"/>
    </source>
</evidence>
<keyword evidence="7" id="KW-1185">Reference proteome</keyword>
<evidence type="ECO:0000313" key="7">
    <source>
        <dbReference type="Proteomes" id="UP000243255"/>
    </source>
</evidence>
<evidence type="ECO:0000313" key="6">
    <source>
        <dbReference type="EMBL" id="SHG94680.1"/>
    </source>
</evidence>
<feature type="domain" description="S1 motif" evidence="5">
    <location>
        <begin position="316"/>
        <end position="385"/>
    </location>
</feature>
<dbReference type="Gene3D" id="2.40.50.140">
    <property type="entry name" value="Nucleic acid-binding proteins"/>
    <property type="match status" value="4"/>
</dbReference>
<evidence type="ECO:0000259" key="5">
    <source>
        <dbReference type="PROSITE" id="PS50126"/>
    </source>
</evidence>
<dbReference type="FunFam" id="2.40.50.140:FF:000051">
    <property type="entry name" value="RNA-binding transcriptional accessory protein"/>
    <property type="match status" value="1"/>
</dbReference>
<comment type="similarity">
    <text evidence="1">Belongs to the bacterial ribosomal protein bS1 family.</text>
</comment>
<feature type="domain" description="S1 motif" evidence="5">
    <location>
        <begin position="231"/>
        <end position="299"/>
    </location>
</feature>
<dbReference type="InterPro" id="IPR035104">
    <property type="entry name" value="Ribosomal_protein_S1-like"/>
</dbReference>
<dbReference type="PANTHER" id="PTHR10724:SF7">
    <property type="entry name" value="SMALL RIBOSOMAL SUBUNIT PROTEIN BS1C"/>
    <property type="match status" value="1"/>
</dbReference>
<feature type="domain" description="S1 motif" evidence="5">
    <location>
        <begin position="24"/>
        <end position="93"/>
    </location>
</feature>
<evidence type="ECO:0000256" key="2">
    <source>
        <dbReference type="ARBA" id="ARBA00022980"/>
    </source>
</evidence>
<protein>
    <submittedName>
        <fullName evidence="6">Small subunit ribosomal protein S1</fullName>
    </submittedName>
</protein>
<dbReference type="GO" id="GO:0022627">
    <property type="term" value="C:cytosolic small ribosomal subunit"/>
    <property type="evidence" value="ECO:0007669"/>
    <property type="project" value="TreeGrafter"/>
</dbReference>
<dbReference type="InterPro" id="IPR012340">
    <property type="entry name" value="NA-bd_OB-fold"/>
</dbReference>
<dbReference type="OrthoDB" id="9804077at2"/>
<gene>
    <name evidence="6" type="ORF">SAMN04488530_11232</name>
</gene>
<proteinExistence type="inferred from homology"/>
<dbReference type="STRING" id="1121321.SAMN04488530_11232"/>
<dbReference type="Pfam" id="PF00575">
    <property type="entry name" value="S1"/>
    <property type="match status" value="3"/>
</dbReference>
<dbReference type="CDD" id="cd04465">
    <property type="entry name" value="S1_RPS1_repeat_ec2_hs2"/>
    <property type="match status" value="1"/>
</dbReference>
<dbReference type="AlphaFoldDB" id="A0A1M5NYR9"/>
<feature type="domain" description="S1 motif" evidence="5">
    <location>
        <begin position="111"/>
        <end position="177"/>
    </location>
</feature>
<dbReference type="PANTHER" id="PTHR10724">
    <property type="entry name" value="30S RIBOSOMAL PROTEIN S1"/>
    <property type="match status" value="1"/>
</dbReference>
<dbReference type="PRINTS" id="PR00681">
    <property type="entry name" value="RIBOSOMALS1"/>
</dbReference>
<keyword evidence="4" id="KW-0175">Coiled coil</keyword>
<reference evidence="7" key="1">
    <citation type="submission" date="2016-11" db="EMBL/GenBank/DDBJ databases">
        <authorList>
            <person name="Varghese N."/>
            <person name="Submissions S."/>
        </authorList>
    </citation>
    <scope>NUCLEOTIDE SEQUENCE [LARGE SCALE GENOMIC DNA]</scope>
    <source>
        <strain evidence="7">DSM 2635</strain>
    </source>
</reference>
<keyword evidence="3" id="KW-0687">Ribonucleoprotein</keyword>
<dbReference type="Proteomes" id="UP000243255">
    <property type="component" value="Unassembled WGS sequence"/>
</dbReference>
<name>A0A1M5NYR9_9FIRM</name>
<dbReference type="InterPro" id="IPR003029">
    <property type="entry name" value="S1_domain"/>
</dbReference>
<dbReference type="CDD" id="cd00164">
    <property type="entry name" value="S1_like"/>
    <property type="match status" value="1"/>
</dbReference>
<keyword evidence="2 6" id="KW-0689">Ribosomal protein</keyword>
<dbReference type="GO" id="GO:0003729">
    <property type="term" value="F:mRNA binding"/>
    <property type="evidence" value="ECO:0007669"/>
    <property type="project" value="UniProtKB-ARBA"/>
</dbReference>
<feature type="coiled-coil region" evidence="4">
    <location>
        <begin position="181"/>
        <end position="223"/>
    </location>
</feature>
<dbReference type="SUPFAM" id="SSF50249">
    <property type="entry name" value="Nucleic acid-binding proteins"/>
    <property type="match status" value="4"/>
</dbReference>
<evidence type="ECO:0000256" key="4">
    <source>
        <dbReference type="SAM" id="Coils"/>
    </source>
</evidence>
<dbReference type="EMBL" id="FQWX01000012">
    <property type="protein sequence ID" value="SHG94680.1"/>
    <property type="molecule type" value="Genomic_DNA"/>
</dbReference>
<dbReference type="RefSeq" id="WP_073125720.1">
    <property type="nucleotide sequence ID" value="NZ_BAABCH010000099.1"/>
</dbReference>
<dbReference type="GO" id="GO:0003735">
    <property type="term" value="F:structural constituent of ribosome"/>
    <property type="evidence" value="ECO:0007669"/>
    <property type="project" value="TreeGrafter"/>
</dbReference>
<evidence type="ECO:0000256" key="1">
    <source>
        <dbReference type="ARBA" id="ARBA00006767"/>
    </source>
</evidence>
<dbReference type="CDD" id="cd05688">
    <property type="entry name" value="S1_RPS1_repeat_ec3"/>
    <property type="match status" value="1"/>
</dbReference>
<accession>A0A1M5NYR9</accession>
<dbReference type="PROSITE" id="PS50126">
    <property type="entry name" value="S1"/>
    <property type="match status" value="4"/>
</dbReference>